<dbReference type="SUPFAM" id="SSF52172">
    <property type="entry name" value="CheY-like"/>
    <property type="match status" value="1"/>
</dbReference>
<accession>M1PC13</accession>
<dbReference type="PANTHER" id="PTHR43214:SF43">
    <property type="entry name" value="TWO-COMPONENT RESPONSE REGULATOR"/>
    <property type="match status" value="1"/>
</dbReference>
<dbReference type="InterPro" id="IPR058245">
    <property type="entry name" value="NreC/VraR/RcsB-like_REC"/>
</dbReference>
<gene>
    <name evidence="6" type="ordered locus">UWK_02636</name>
</gene>
<evidence type="ECO:0000256" key="1">
    <source>
        <dbReference type="ARBA" id="ARBA00022553"/>
    </source>
</evidence>
<dbReference type="EMBL" id="CP003985">
    <property type="protein sequence ID" value="AGF79172.1"/>
    <property type="molecule type" value="Genomic_DNA"/>
</dbReference>
<dbReference type="SMART" id="SM00448">
    <property type="entry name" value="REC"/>
    <property type="match status" value="1"/>
</dbReference>
<evidence type="ECO:0000259" key="4">
    <source>
        <dbReference type="PROSITE" id="PS50043"/>
    </source>
</evidence>
<dbReference type="eggNOG" id="COG2197">
    <property type="taxonomic scope" value="Bacteria"/>
</dbReference>
<name>M1PC13_DESSD</name>
<dbReference type="PANTHER" id="PTHR43214">
    <property type="entry name" value="TWO-COMPONENT RESPONSE REGULATOR"/>
    <property type="match status" value="1"/>
</dbReference>
<dbReference type="GO" id="GO:0003677">
    <property type="term" value="F:DNA binding"/>
    <property type="evidence" value="ECO:0007669"/>
    <property type="project" value="UniProtKB-KW"/>
</dbReference>
<dbReference type="HOGENOM" id="CLU_000445_90_1_7"/>
<evidence type="ECO:0000256" key="2">
    <source>
        <dbReference type="ARBA" id="ARBA00023125"/>
    </source>
</evidence>
<proteinExistence type="predicted"/>
<dbReference type="Gene3D" id="3.40.50.2300">
    <property type="match status" value="1"/>
</dbReference>
<dbReference type="RefSeq" id="WP_015404858.1">
    <property type="nucleotide sequence ID" value="NC_020304.1"/>
</dbReference>
<keyword evidence="7" id="KW-1185">Reference proteome</keyword>
<dbReference type="InterPro" id="IPR016032">
    <property type="entry name" value="Sig_transdc_resp-reg_C-effctor"/>
</dbReference>
<evidence type="ECO:0000313" key="6">
    <source>
        <dbReference type="EMBL" id="AGF79172.1"/>
    </source>
</evidence>
<evidence type="ECO:0000313" key="7">
    <source>
        <dbReference type="Proteomes" id="UP000011721"/>
    </source>
</evidence>
<dbReference type="InterPro" id="IPR001789">
    <property type="entry name" value="Sig_transdc_resp-reg_receiver"/>
</dbReference>
<dbReference type="Pfam" id="PF00072">
    <property type="entry name" value="Response_reg"/>
    <property type="match status" value="1"/>
</dbReference>
<dbReference type="PRINTS" id="PR00038">
    <property type="entry name" value="HTHLUXR"/>
</dbReference>
<dbReference type="GO" id="GO:0006355">
    <property type="term" value="P:regulation of DNA-templated transcription"/>
    <property type="evidence" value="ECO:0007669"/>
    <property type="project" value="InterPro"/>
</dbReference>
<reference evidence="7" key="1">
    <citation type="journal article" date="2013" name="Stand. Genomic Sci.">
        <title>Complete genome sequence of Desulfocapsa sulfexigens, a marine deltaproteobacterium specialized in disproportionating inorganic sulfur compounds.</title>
        <authorList>
            <person name="Finster K.W."/>
            <person name="Kjeldsen K.U."/>
            <person name="Kube M."/>
            <person name="Reinhardt R."/>
            <person name="Mussmann M."/>
            <person name="Amann R."/>
            <person name="Schreiber L."/>
        </authorList>
    </citation>
    <scope>NUCLEOTIDE SEQUENCE [LARGE SCALE GENOMIC DNA]</scope>
    <source>
        <strain evidence="7">DSM 10523 / SB164P1</strain>
    </source>
</reference>
<keyword evidence="1 3" id="KW-0597">Phosphoprotein</keyword>
<dbReference type="PROSITE" id="PS50043">
    <property type="entry name" value="HTH_LUXR_2"/>
    <property type="match status" value="1"/>
</dbReference>
<dbReference type="OrthoDB" id="9780312at2"/>
<dbReference type="CDD" id="cd06170">
    <property type="entry name" value="LuxR_C_like"/>
    <property type="match status" value="1"/>
</dbReference>
<keyword evidence="2 6" id="KW-0238">DNA-binding</keyword>
<dbReference type="AlphaFoldDB" id="M1PC13"/>
<dbReference type="Proteomes" id="UP000011721">
    <property type="component" value="Chromosome"/>
</dbReference>
<dbReference type="InterPro" id="IPR039420">
    <property type="entry name" value="WalR-like"/>
</dbReference>
<dbReference type="GO" id="GO:0000160">
    <property type="term" value="P:phosphorelay signal transduction system"/>
    <property type="evidence" value="ECO:0007669"/>
    <property type="project" value="InterPro"/>
</dbReference>
<dbReference type="InterPro" id="IPR000792">
    <property type="entry name" value="Tscrpt_reg_LuxR_C"/>
</dbReference>
<dbReference type="SMART" id="SM00421">
    <property type="entry name" value="HTH_LUXR"/>
    <property type="match status" value="1"/>
</dbReference>
<evidence type="ECO:0000259" key="5">
    <source>
        <dbReference type="PROSITE" id="PS50110"/>
    </source>
</evidence>
<dbReference type="CDD" id="cd17535">
    <property type="entry name" value="REC_NarL-like"/>
    <property type="match status" value="1"/>
</dbReference>
<evidence type="ECO:0000256" key="3">
    <source>
        <dbReference type="PROSITE-ProRule" id="PRU00169"/>
    </source>
</evidence>
<dbReference type="STRING" id="1167006.UWK_02636"/>
<organism evidence="6 7">
    <name type="scientific">Desulfocapsa sulfexigens (strain DSM 10523 / SB164P1)</name>
    <dbReference type="NCBI Taxonomy" id="1167006"/>
    <lineage>
        <taxon>Bacteria</taxon>
        <taxon>Pseudomonadati</taxon>
        <taxon>Thermodesulfobacteriota</taxon>
        <taxon>Desulfobulbia</taxon>
        <taxon>Desulfobulbales</taxon>
        <taxon>Desulfocapsaceae</taxon>
        <taxon>Desulfocapsa</taxon>
    </lineage>
</organism>
<dbReference type="KEGG" id="dsf:UWK_02636"/>
<feature type="domain" description="HTH luxR-type" evidence="4">
    <location>
        <begin position="145"/>
        <end position="210"/>
    </location>
</feature>
<dbReference type="Pfam" id="PF00196">
    <property type="entry name" value="GerE"/>
    <property type="match status" value="1"/>
</dbReference>
<feature type="domain" description="Response regulatory" evidence="5">
    <location>
        <begin position="5"/>
        <end position="121"/>
    </location>
</feature>
<protein>
    <submittedName>
        <fullName evidence="6">CheY-like receiver and HTH DNA-binding domain-containing response regulator</fullName>
    </submittedName>
</protein>
<dbReference type="PROSITE" id="PS50110">
    <property type="entry name" value="RESPONSE_REGULATORY"/>
    <property type="match status" value="1"/>
</dbReference>
<dbReference type="InterPro" id="IPR011006">
    <property type="entry name" value="CheY-like_superfamily"/>
</dbReference>
<dbReference type="SUPFAM" id="SSF46894">
    <property type="entry name" value="C-terminal effector domain of the bipartite response regulators"/>
    <property type="match status" value="1"/>
</dbReference>
<sequence>MKKITVVIIDDHPVIRHGVRSVVKKQPDMIVLGESDSATSALPLVKETQPDVAILDITMAGISGIDLIPYVKALSEKTIIIIYTMHQNHDNIFRACKAGAKGYVLKSDEIRDLLTAIREVMQGEISLSSSFPDNIREQLLKGECEHGVLSVLSPREHEIANLFSQGMTPDEIGEILFISPKTVRVHRTNIMHKLNCSRSNELLLLLQDYFPH</sequence>
<feature type="modified residue" description="4-aspartylphosphate" evidence="3">
    <location>
        <position position="56"/>
    </location>
</feature>